<name>A0A1E4SWG5_9ASCO</name>
<evidence type="ECO:0000256" key="4">
    <source>
        <dbReference type="ARBA" id="ARBA00022729"/>
    </source>
</evidence>
<gene>
    <name evidence="8" type="ORF">CANARDRAFT_202216</name>
</gene>
<comment type="similarity">
    <text evidence="5">Belongs to the PIR protein family.</text>
</comment>
<evidence type="ECO:0000313" key="8">
    <source>
        <dbReference type="EMBL" id="ODV83846.1"/>
    </source>
</evidence>
<feature type="domain" description="Cell wall mannoprotein PIR1-like C-terminal" evidence="7">
    <location>
        <begin position="40"/>
        <end position="114"/>
    </location>
</feature>
<comment type="subcellular location">
    <subcellularLocation>
        <location evidence="1">Secreted</location>
        <location evidence="1">Cell wall</location>
    </subcellularLocation>
</comment>
<dbReference type="PANTHER" id="PTHR47254">
    <property type="entry name" value="CELL WALL MANNOPROTEIN CIS3-RELATED"/>
    <property type="match status" value="1"/>
</dbReference>
<feature type="region of interest" description="Disordered" evidence="6">
    <location>
        <begin position="1"/>
        <end position="23"/>
    </location>
</feature>
<evidence type="ECO:0000259" key="7">
    <source>
        <dbReference type="Pfam" id="PF22799"/>
    </source>
</evidence>
<dbReference type="OrthoDB" id="5415592at2759"/>
<reference evidence="9" key="1">
    <citation type="submission" date="2016-04" db="EMBL/GenBank/DDBJ databases">
        <title>Comparative genomics of biotechnologically important yeasts.</title>
        <authorList>
            <consortium name="DOE Joint Genome Institute"/>
            <person name="Riley R."/>
            <person name="Haridas S."/>
            <person name="Wolfe K.H."/>
            <person name="Lopes M.R."/>
            <person name="Hittinger C.T."/>
            <person name="Goker M."/>
            <person name="Salamov A."/>
            <person name="Wisecaver J."/>
            <person name="Long T.M."/>
            <person name="Aerts A.L."/>
            <person name="Barry K."/>
            <person name="Choi C."/>
            <person name="Clum A."/>
            <person name="Coughlan A.Y."/>
            <person name="Deshpande S."/>
            <person name="Douglass A.P."/>
            <person name="Hanson S.J."/>
            <person name="Klenk H.-P."/>
            <person name="Labutti K."/>
            <person name="Lapidus A."/>
            <person name="Lindquist E."/>
            <person name="Lipzen A."/>
            <person name="Meier-Kolthoff J.P."/>
            <person name="Ohm R.A."/>
            <person name="Otillar R.P."/>
            <person name="Pangilinan J."/>
            <person name="Peng Y."/>
            <person name="Rokas A."/>
            <person name="Rosa C.A."/>
            <person name="Scheuner C."/>
            <person name="Sibirny A.A."/>
            <person name="Slot J.C."/>
            <person name="Stielow J.B."/>
            <person name="Sun H."/>
            <person name="Kurtzman C.P."/>
            <person name="Blackwell M."/>
            <person name="Grigoriev I.V."/>
            <person name="Jeffries T.W."/>
        </authorList>
    </citation>
    <scope>NUCLEOTIDE SEQUENCE [LARGE SCALE GENOMIC DNA]</scope>
    <source>
        <strain evidence="9">NRRL YB-2248</strain>
    </source>
</reference>
<dbReference type="AlphaFoldDB" id="A0A1E4SWG5"/>
<protein>
    <recommendedName>
        <fullName evidence="7">Cell wall mannoprotein PIR1-like C-terminal domain-containing protein</fullName>
    </recommendedName>
</protein>
<accession>A0A1E4SWG5</accession>
<evidence type="ECO:0000256" key="1">
    <source>
        <dbReference type="ARBA" id="ARBA00004191"/>
    </source>
</evidence>
<evidence type="ECO:0000256" key="3">
    <source>
        <dbReference type="ARBA" id="ARBA00022525"/>
    </source>
</evidence>
<dbReference type="GO" id="GO:0005199">
    <property type="term" value="F:structural constituent of cell wall"/>
    <property type="evidence" value="ECO:0007669"/>
    <property type="project" value="TreeGrafter"/>
</dbReference>
<dbReference type="GO" id="GO:0031505">
    <property type="term" value="P:fungal-type cell wall organization"/>
    <property type="evidence" value="ECO:0007669"/>
    <property type="project" value="TreeGrafter"/>
</dbReference>
<dbReference type="Proteomes" id="UP000094801">
    <property type="component" value="Unassembled WGS sequence"/>
</dbReference>
<keyword evidence="4" id="KW-0732">Signal</keyword>
<dbReference type="InterPro" id="IPR051153">
    <property type="entry name" value="Yeast_CWMannoprotein_PIR"/>
</dbReference>
<evidence type="ECO:0000256" key="2">
    <source>
        <dbReference type="ARBA" id="ARBA00022512"/>
    </source>
</evidence>
<sequence>MGFTVETEDDYKKAKRDVSSDGLDTHCKVPSNLMVTLTEGILYDSENRIGSIVSNNQFQFDGPTPQAGAIYAAGWAIDEDGYLALGDQQEFWECLSGDFYNLYNADIADQCEPIYIRLVELIDC</sequence>
<dbReference type="EMBL" id="KV453860">
    <property type="protein sequence ID" value="ODV83846.1"/>
    <property type="molecule type" value="Genomic_DNA"/>
</dbReference>
<evidence type="ECO:0000256" key="5">
    <source>
        <dbReference type="ARBA" id="ARBA00038219"/>
    </source>
</evidence>
<keyword evidence="9" id="KW-1185">Reference proteome</keyword>
<organism evidence="8 9">
    <name type="scientific">[Candida] arabinofermentans NRRL YB-2248</name>
    <dbReference type="NCBI Taxonomy" id="983967"/>
    <lineage>
        <taxon>Eukaryota</taxon>
        <taxon>Fungi</taxon>
        <taxon>Dikarya</taxon>
        <taxon>Ascomycota</taxon>
        <taxon>Saccharomycotina</taxon>
        <taxon>Pichiomycetes</taxon>
        <taxon>Pichiales</taxon>
        <taxon>Pichiaceae</taxon>
        <taxon>Ogataea</taxon>
        <taxon>Ogataea/Candida clade</taxon>
    </lineage>
</organism>
<dbReference type="PANTHER" id="PTHR47254:SF1">
    <property type="entry name" value="CELL WALL MANNOPROTEIN CIS3-RELATED"/>
    <property type="match status" value="1"/>
</dbReference>
<proteinExistence type="inferred from homology"/>
<feature type="compositionally biased region" description="Basic and acidic residues" evidence="6">
    <location>
        <begin position="10"/>
        <end position="23"/>
    </location>
</feature>
<dbReference type="Pfam" id="PF22799">
    <property type="entry name" value="PIR1-like_C"/>
    <property type="match status" value="1"/>
</dbReference>
<dbReference type="InterPro" id="IPR054508">
    <property type="entry name" value="PIR1-like_C"/>
</dbReference>
<dbReference type="GO" id="GO:0009277">
    <property type="term" value="C:fungal-type cell wall"/>
    <property type="evidence" value="ECO:0007669"/>
    <property type="project" value="TreeGrafter"/>
</dbReference>
<evidence type="ECO:0000256" key="6">
    <source>
        <dbReference type="SAM" id="MobiDB-lite"/>
    </source>
</evidence>
<keyword evidence="3" id="KW-0964">Secreted</keyword>
<keyword evidence="2" id="KW-0134">Cell wall</keyword>
<evidence type="ECO:0000313" key="9">
    <source>
        <dbReference type="Proteomes" id="UP000094801"/>
    </source>
</evidence>